<evidence type="ECO:0000313" key="2">
    <source>
        <dbReference type="Proteomes" id="UP000001312"/>
    </source>
</evidence>
<dbReference type="GeneID" id="5491488"/>
<reference evidence="2" key="1">
    <citation type="journal article" date="2011" name="PLoS Genet.">
        <title>Genomic analysis of the necrotrophic fungal pathogens Sclerotinia sclerotiorum and Botrytis cinerea.</title>
        <authorList>
            <person name="Amselem J."/>
            <person name="Cuomo C.A."/>
            <person name="van Kan J.A."/>
            <person name="Viaud M."/>
            <person name="Benito E.P."/>
            <person name="Couloux A."/>
            <person name="Coutinho P.M."/>
            <person name="de Vries R.P."/>
            <person name="Dyer P.S."/>
            <person name="Fillinger S."/>
            <person name="Fournier E."/>
            <person name="Gout L."/>
            <person name="Hahn M."/>
            <person name="Kohn L."/>
            <person name="Lapalu N."/>
            <person name="Plummer K.M."/>
            <person name="Pradier J.M."/>
            <person name="Quevillon E."/>
            <person name="Sharon A."/>
            <person name="Simon A."/>
            <person name="ten Have A."/>
            <person name="Tudzynski B."/>
            <person name="Tudzynski P."/>
            <person name="Wincker P."/>
            <person name="Andrew M."/>
            <person name="Anthouard V."/>
            <person name="Beever R.E."/>
            <person name="Beffa R."/>
            <person name="Benoit I."/>
            <person name="Bouzid O."/>
            <person name="Brault B."/>
            <person name="Chen Z."/>
            <person name="Choquer M."/>
            <person name="Collemare J."/>
            <person name="Cotton P."/>
            <person name="Danchin E.G."/>
            <person name="Da Silva C."/>
            <person name="Gautier A."/>
            <person name="Giraud C."/>
            <person name="Giraud T."/>
            <person name="Gonzalez C."/>
            <person name="Grossetete S."/>
            <person name="Guldener U."/>
            <person name="Henrissat B."/>
            <person name="Howlett B.J."/>
            <person name="Kodira C."/>
            <person name="Kretschmer M."/>
            <person name="Lappartient A."/>
            <person name="Leroch M."/>
            <person name="Levis C."/>
            <person name="Mauceli E."/>
            <person name="Neuveglise C."/>
            <person name="Oeser B."/>
            <person name="Pearson M."/>
            <person name="Poulain J."/>
            <person name="Poussereau N."/>
            <person name="Quesneville H."/>
            <person name="Rascle C."/>
            <person name="Schumacher J."/>
            <person name="Segurens B."/>
            <person name="Sexton A."/>
            <person name="Silva E."/>
            <person name="Sirven C."/>
            <person name="Soanes D.M."/>
            <person name="Talbot N.J."/>
            <person name="Templeton M."/>
            <person name="Yandava C."/>
            <person name="Yarden O."/>
            <person name="Zeng Q."/>
            <person name="Rollins J.A."/>
            <person name="Lebrun M.H."/>
            <person name="Dickman M."/>
        </authorList>
    </citation>
    <scope>NUCLEOTIDE SEQUENCE [LARGE SCALE GENOMIC DNA]</scope>
    <source>
        <strain evidence="2">ATCC 18683 / 1980 / Ss-1</strain>
    </source>
</reference>
<evidence type="ECO:0000313" key="1">
    <source>
        <dbReference type="EMBL" id="EDO01286.1"/>
    </source>
</evidence>
<dbReference type="AlphaFoldDB" id="A7EEM0"/>
<gene>
    <name evidence="1" type="ORF">SS1G_03760</name>
</gene>
<accession>A7EEM0</accession>
<dbReference type="KEGG" id="ssl:SS1G_03760"/>
<dbReference type="Proteomes" id="UP000001312">
    <property type="component" value="Unassembled WGS sequence"/>
</dbReference>
<name>A7EEM0_SCLS1</name>
<dbReference type="EMBL" id="CH476624">
    <property type="protein sequence ID" value="EDO01286.1"/>
    <property type="molecule type" value="Genomic_DNA"/>
</dbReference>
<keyword evidence="2" id="KW-1185">Reference proteome</keyword>
<proteinExistence type="predicted"/>
<dbReference type="HOGENOM" id="CLU_2997836_0_0_1"/>
<dbReference type="InParanoid" id="A7EEM0"/>
<organism evidence="1 2">
    <name type="scientific">Sclerotinia sclerotiorum (strain ATCC 18683 / 1980 / Ss-1)</name>
    <name type="common">White mold</name>
    <name type="synonym">Whetzelinia sclerotiorum</name>
    <dbReference type="NCBI Taxonomy" id="665079"/>
    <lineage>
        <taxon>Eukaryota</taxon>
        <taxon>Fungi</taxon>
        <taxon>Dikarya</taxon>
        <taxon>Ascomycota</taxon>
        <taxon>Pezizomycotina</taxon>
        <taxon>Leotiomycetes</taxon>
        <taxon>Helotiales</taxon>
        <taxon>Sclerotiniaceae</taxon>
        <taxon>Sclerotinia</taxon>
    </lineage>
</organism>
<sequence>MTRQKVCTELPTSDLDVNTDAQDATDFILSEYCAKSDTEMDDILGTKSTSEKEIVFT</sequence>
<dbReference type="RefSeq" id="XP_001595671.1">
    <property type="nucleotide sequence ID" value="XM_001595621.1"/>
</dbReference>
<protein>
    <submittedName>
        <fullName evidence="1">Uncharacterized protein</fullName>
    </submittedName>
</protein>